<comment type="caution">
    <text evidence="1">The sequence shown here is derived from an EMBL/GenBank/DDBJ whole genome shotgun (WGS) entry which is preliminary data.</text>
</comment>
<accession>A0A9Q8FQF8</accession>
<organism evidence="1 2">
    <name type="scientific">Macrococcus carouselicus</name>
    <dbReference type="NCBI Taxonomy" id="69969"/>
    <lineage>
        <taxon>Bacteria</taxon>
        <taxon>Bacillati</taxon>
        <taxon>Bacillota</taxon>
        <taxon>Bacilli</taxon>
        <taxon>Bacillales</taxon>
        <taxon>Staphylococcaceae</taxon>
        <taxon>Macrococcus</taxon>
    </lineage>
</organism>
<evidence type="ECO:0000313" key="1">
    <source>
        <dbReference type="EMBL" id="TDM00808.1"/>
    </source>
</evidence>
<dbReference type="EMBL" id="SCWD01000003">
    <property type="protein sequence ID" value="TDM00808.1"/>
    <property type="molecule type" value="Genomic_DNA"/>
</dbReference>
<name>A0A9Q8FQF8_9STAP</name>
<gene>
    <name evidence="1" type="ORF">ERX40_08330</name>
</gene>
<proteinExistence type="predicted"/>
<evidence type="ECO:0000313" key="2">
    <source>
        <dbReference type="Proteomes" id="UP000295280"/>
    </source>
</evidence>
<sequence length="329" mass="38787">MDYREALLNLNEVDLRYIYEQLFHESAVELHSIELIESIRQEVFDHRYLERTLQAMPAGEYELLMQAIEAEHEFMPVPGERVLFALQSLLMFETKKGMIIPFDLAREIKELNIREIEAARTQLEQDLNFITGVLFLYGYAHREHIEKLYRLYFNEELSSEKLENMLMPLGIEPVGDMIMLPVIREGFTGQRLPAYDEKHYYVPATFDELKQYAGAEHHRNEQALNALLAFVEEQESEELADTVRFLIIASNDANLTMKELINLFAKNLSEPDFEIFEHLFIAALEETRLWIYGGKKLDEIRGEIEEQEQVEEEEREKKVINLDVFRKEM</sequence>
<dbReference type="RefSeq" id="WP_133418045.1">
    <property type="nucleotide sequence ID" value="NZ_SCWD01000003.1"/>
</dbReference>
<dbReference type="Proteomes" id="UP000295280">
    <property type="component" value="Unassembled WGS sequence"/>
</dbReference>
<protein>
    <submittedName>
        <fullName evidence="1">Uncharacterized protein</fullName>
    </submittedName>
</protein>
<dbReference type="OrthoDB" id="2416925at2"/>
<reference evidence="1 2" key="1">
    <citation type="submission" date="2019-01" db="EMBL/GenBank/DDBJ databases">
        <title>Draft genome sequences of the type strains of six Macrococcus species.</title>
        <authorList>
            <person name="Mazhar S."/>
            <person name="Altermann E."/>
            <person name="Hill C."/>
            <person name="Mcauliffe O."/>
        </authorList>
    </citation>
    <scope>NUCLEOTIDE SEQUENCE [LARGE SCALE GENOMIC DNA]</scope>
    <source>
        <strain evidence="1 2">ATCC 51828</strain>
    </source>
</reference>
<keyword evidence="2" id="KW-1185">Reference proteome</keyword>
<dbReference type="AlphaFoldDB" id="A0A9Q8FQF8"/>